<reference evidence="6 7" key="1">
    <citation type="submission" date="2024-06" db="EMBL/GenBank/DDBJ databases">
        <title>Chitinophaga defluvii sp. nov., isolated from municipal sewage.</title>
        <authorList>
            <person name="Zhang L."/>
        </authorList>
    </citation>
    <scope>NUCLEOTIDE SEQUENCE [LARGE SCALE GENOMIC DNA]</scope>
    <source>
        <strain evidence="6 7">H8</strain>
    </source>
</reference>
<keyword evidence="3" id="KW-0804">Transcription</keyword>
<name>A0ABV2T1R8_9BACT</name>
<dbReference type="InterPro" id="IPR009057">
    <property type="entry name" value="Homeodomain-like_sf"/>
</dbReference>
<keyword evidence="4" id="KW-1133">Transmembrane helix</keyword>
<organism evidence="6 7">
    <name type="scientific">Chitinophaga defluvii</name>
    <dbReference type="NCBI Taxonomy" id="3163343"/>
    <lineage>
        <taxon>Bacteria</taxon>
        <taxon>Pseudomonadati</taxon>
        <taxon>Bacteroidota</taxon>
        <taxon>Chitinophagia</taxon>
        <taxon>Chitinophagales</taxon>
        <taxon>Chitinophagaceae</taxon>
        <taxon>Chitinophaga</taxon>
    </lineage>
</organism>
<evidence type="ECO:0000313" key="7">
    <source>
        <dbReference type="Proteomes" id="UP001549749"/>
    </source>
</evidence>
<feature type="domain" description="HTH araC/xylS-type" evidence="5">
    <location>
        <begin position="279"/>
        <end position="386"/>
    </location>
</feature>
<evidence type="ECO:0000256" key="4">
    <source>
        <dbReference type="SAM" id="Phobius"/>
    </source>
</evidence>
<evidence type="ECO:0000256" key="2">
    <source>
        <dbReference type="ARBA" id="ARBA00023125"/>
    </source>
</evidence>
<keyword evidence="1" id="KW-0805">Transcription regulation</keyword>
<dbReference type="PANTHER" id="PTHR43280:SF29">
    <property type="entry name" value="ARAC-FAMILY TRANSCRIPTIONAL REGULATOR"/>
    <property type="match status" value="1"/>
</dbReference>
<dbReference type="InterPro" id="IPR018060">
    <property type="entry name" value="HTH_AraC"/>
</dbReference>
<feature type="transmembrane region" description="Helical" evidence="4">
    <location>
        <begin position="67"/>
        <end position="90"/>
    </location>
</feature>
<dbReference type="SMART" id="SM00342">
    <property type="entry name" value="HTH_ARAC"/>
    <property type="match status" value="1"/>
</dbReference>
<feature type="transmembrane region" description="Helical" evidence="4">
    <location>
        <begin position="111"/>
        <end position="133"/>
    </location>
</feature>
<feature type="transmembrane region" description="Helical" evidence="4">
    <location>
        <begin position="228"/>
        <end position="247"/>
    </location>
</feature>
<keyword evidence="2" id="KW-0238">DNA-binding</keyword>
<dbReference type="RefSeq" id="WP_354659607.1">
    <property type="nucleotide sequence ID" value="NZ_JBEXAC010000001.1"/>
</dbReference>
<comment type="caution">
    <text evidence="6">The sequence shown here is derived from an EMBL/GenBank/DDBJ whole genome shotgun (WGS) entry which is preliminary data.</text>
</comment>
<dbReference type="PANTHER" id="PTHR43280">
    <property type="entry name" value="ARAC-FAMILY TRANSCRIPTIONAL REGULATOR"/>
    <property type="match status" value="1"/>
</dbReference>
<proteinExistence type="predicted"/>
<evidence type="ECO:0000313" key="6">
    <source>
        <dbReference type="EMBL" id="MET6996966.1"/>
    </source>
</evidence>
<dbReference type="SUPFAM" id="SSF46689">
    <property type="entry name" value="Homeodomain-like"/>
    <property type="match status" value="1"/>
</dbReference>
<dbReference type="EMBL" id="JBEXAC010000001">
    <property type="protein sequence ID" value="MET6996966.1"/>
    <property type="molecule type" value="Genomic_DNA"/>
</dbReference>
<keyword evidence="4" id="KW-0472">Membrane</keyword>
<evidence type="ECO:0000259" key="5">
    <source>
        <dbReference type="PROSITE" id="PS01124"/>
    </source>
</evidence>
<dbReference type="Gene3D" id="1.10.10.60">
    <property type="entry name" value="Homeodomain-like"/>
    <property type="match status" value="1"/>
</dbReference>
<accession>A0ABV2T1R8</accession>
<dbReference type="Pfam" id="PF12833">
    <property type="entry name" value="HTH_18"/>
    <property type="match status" value="1"/>
</dbReference>
<dbReference type="PROSITE" id="PS01124">
    <property type="entry name" value="HTH_ARAC_FAMILY_2"/>
    <property type="match status" value="1"/>
</dbReference>
<gene>
    <name evidence="6" type="ORF">ABR189_06285</name>
</gene>
<feature type="transmembrane region" description="Helical" evidence="4">
    <location>
        <begin position="6"/>
        <end position="29"/>
    </location>
</feature>
<evidence type="ECO:0000256" key="1">
    <source>
        <dbReference type="ARBA" id="ARBA00023015"/>
    </source>
</evidence>
<feature type="transmembrane region" description="Helical" evidence="4">
    <location>
        <begin position="192"/>
        <end position="212"/>
    </location>
</feature>
<protein>
    <submittedName>
        <fullName evidence="6">AraC family transcriptional regulator</fullName>
    </submittedName>
</protein>
<dbReference type="Proteomes" id="UP001549749">
    <property type="component" value="Unassembled WGS sequence"/>
</dbReference>
<feature type="transmembrane region" description="Helical" evidence="4">
    <location>
        <begin position="38"/>
        <end position="55"/>
    </location>
</feature>
<sequence length="395" mass="45315">MKFIAGFLNVVLLLGTIQGFIISGLLFYAKKRSLSKRLLAGIIFFLTLACMNLYLGNTNWFQINRWVNLIFSVIPLVIIMPIGPLIYFYVKSCTDPAFSLQRKDRIHFYPVIIDLGAQLAAAIFIVGVLTGLLPNKPQPWGLFIDTYNVYSDIPRWVSVTTYVWLSARYLTRLKASNEAPVEAPYYTWPWQMLKGLTIFQAIWLIYLIPYIIPRYSNALLDLVDWYPIYIPMVVLIYWLGMKGYLMIPQMELMSLLRQEVKAQKAAPAPMALPEDTIAETVPVLIKAMEEDRLYLDPNLNLALLVQHTGIPQKTISAVLNQHLNKSFNEFVNAYRIGYFKQKICDPRQEHLTILGVAYDSGFNSQATFQRAFKNEMGVSPREYLAMELKKRIKSG</sequence>
<evidence type="ECO:0000256" key="3">
    <source>
        <dbReference type="ARBA" id="ARBA00023163"/>
    </source>
</evidence>
<keyword evidence="7" id="KW-1185">Reference proteome</keyword>
<keyword evidence="4" id="KW-0812">Transmembrane</keyword>